<accession>A0A502E667</accession>
<dbReference type="OrthoDB" id="1438441at2"/>
<dbReference type="PANTHER" id="PTHR35530">
    <property type="entry name" value="TAUTOMERASE-RELATED"/>
    <property type="match status" value="1"/>
</dbReference>
<keyword evidence="2" id="KW-1185">Reference proteome</keyword>
<gene>
    <name evidence="1" type="ORF">EAH80_17685</name>
</gene>
<dbReference type="PANTHER" id="PTHR35530:SF1">
    <property type="entry name" value="2-HYDROXYMUCONATE TAUTOMERASE"/>
    <property type="match status" value="1"/>
</dbReference>
<dbReference type="EMBL" id="RCZG01000006">
    <property type="protein sequence ID" value="TPG33205.1"/>
    <property type="molecule type" value="Genomic_DNA"/>
</dbReference>
<comment type="caution">
    <text evidence="1">The sequence shown here is derived from an EMBL/GenBank/DDBJ whole genome shotgun (WGS) entry which is preliminary data.</text>
</comment>
<dbReference type="SUPFAM" id="SSF55331">
    <property type="entry name" value="Tautomerase/MIF"/>
    <property type="match status" value="1"/>
</dbReference>
<dbReference type="AlphaFoldDB" id="A0A502E667"/>
<dbReference type="RefSeq" id="WP_140693505.1">
    <property type="nucleotide sequence ID" value="NZ_RCZG01000006.1"/>
</dbReference>
<proteinExistence type="predicted"/>
<evidence type="ECO:0000313" key="1">
    <source>
        <dbReference type="EMBL" id="TPG33205.1"/>
    </source>
</evidence>
<protein>
    <submittedName>
        <fullName evidence="1">Uncharacterized protein</fullName>
    </submittedName>
</protein>
<dbReference type="Gene3D" id="3.30.429.10">
    <property type="entry name" value="Macrophage Migration Inhibitory Factor"/>
    <property type="match status" value="2"/>
</dbReference>
<dbReference type="InterPro" id="IPR014347">
    <property type="entry name" value="Tautomerase/MIF_sf"/>
</dbReference>
<sequence>MPMVTVEHLAGQLSAPQKAELAEELTQILLEIEGGGDTPFGRASSWVRFREVEQGDWFVGGTNDGTHVSASGLFLVEIYVPEGLLDQDRISQAHRATTDAIVHVTNAGNAPAASTSVWVQVFEWPDGRMGAGGNTSSLFRIAKRAGHPAEHPVLEFPRAYFAAKDRHYEAAGFPEKTSGRALDRY</sequence>
<evidence type="ECO:0000313" key="2">
    <source>
        <dbReference type="Proteomes" id="UP000320095"/>
    </source>
</evidence>
<dbReference type="Proteomes" id="UP000320095">
    <property type="component" value="Unassembled WGS sequence"/>
</dbReference>
<organism evidence="1 2">
    <name type="scientific">Mycolicibacterium hodleri</name>
    <dbReference type="NCBI Taxonomy" id="49897"/>
    <lineage>
        <taxon>Bacteria</taxon>
        <taxon>Bacillati</taxon>
        <taxon>Actinomycetota</taxon>
        <taxon>Actinomycetes</taxon>
        <taxon>Mycobacteriales</taxon>
        <taxon>Mycobacteriaceae</taxon>
        <taxon>Mycolicibacterium</taxon>
    </lineage>
</organism>
<reference evidence="1 2" key="1">
    <citation type="journal article" date="2019" name="Environ. Microbiol.">
        <title>Species interactions and distinct microbial communities in high Arctic permafrost affected cryosols are associated with the CH4 and CO2 gas fluxes.</title>
        <authorList>
            <person name="Altshuler I."/>
            <person name="Hamel J."/>
            <person name="Turney S."/>
            <person name="Magnuson E."/>
            <person name="Levesque R."/>
            <person name="Greer C."/>
            <person name="Whyte L.G."/>
        </authorList>
    </citation>
    <scope>NUCLEOTIDE SEQUENCE [LARGE SCALE GENOMIC DNA]</scope>
    <source>
        <strain evidence="1 2">S5.20</strain>
    </source>
</reference>
<name>A0A502E667_9MYCO</name>